<evidence type="ECO:0000256" key="3">
    <source>
        <dbReference type="ARBA" id="ARBA00022801"/>
    </source>
</evidence>
<dbReference type="InterPro" id="IPR003595">
    <property type="entry name" value="Tyr_Pase_cat"/>
</dbReference>
<evidence type="ECO:0000256" key="5">
    <source>
        <dbReference type="ARBA" id="ARBA00051722"/>
    </source>
</evidence>
<dbReference type="SMART" id="SM00404">
    <property type="entry name" value="PTPc_motif"/>
    <property type="match status" value="1"/>
</dbReference>
<dbReference type="GO" id="GO:0004725">
    <property type="term" value="F:protein tyrosine phosphatase activity"/>
    <property type="evidence" value="ECO:0007669"/>
    <property type="project" value="UniProtKB-EC"/>
</dbReference>
<comment type="catalytic activity">
    <reaction evidence="5">
        <text>O-phospho-L-tyrosyl-[protein] + H2O = L-tyrosyl-[protein] + phosphate</text>
        <dbReference type="Rhea" id="RHEA:10684"/>
        <dbReference type="Rhea" id="RHEA-COMP:10136"/>
        <dbReference type="Rhea" id="RHEA-COMP:20101"/>
        <dbReference type="ChEBI" id="CHEBI:15377"/>
        <dbReference type="ChEBI" id="CHEBI:43474"/>
        <dbReference type="ChEBI" id="CHEBI:46858"/>
        <dbReference type="ChEBI" id="CHEBI:61978"/>
        <dbReference type="EC" id="3.1.3.48"/>
    </reaction>
</comment>
<dbReference type="PANTHER" id="PTHR19134:SF562">
    <property type="entry name" value="PROTEIN-TYROSINE-PHOSPHATASE"/>
    <property type="match status" value="1"/>
</dbReference>
<evidence type="ECO:0000259" key="8">
    <source>
        <dbReference type="PROSITE" id="PS50056"/>
    </source>
</evidence>
<feature type="domain" description="Tyrosine-protein phosphatase" evidence="7">
    <location>
        <begin position="214"/>
        <end position="472"/>
    </location>
</feature>
<dbReference type="PROSITE" id="PS00383">
    <property type="entry name" value="TYR_PHOSPHATASE_1"/>
    <property type="match status" value="1"/>
</dbReference>
<gene>
    <name evidence="9" type="ORF">ZHAS_00005082</name>
</gene>
<organism evidence="9">
    <name type="scientific">Anopheles sinensis</name>
    <name type="common">Mosquito</name>
    <dbReference type="NCBI Taxonomy" id="74873"/>
    <lineage>
        <taxon>Eukaryota</taxon>
        <taxon>Metazoa</taxon>
        <taxon>Ecdysozoa</taxon>
        <taxon>Arthropoda</taxon>
        <taxon>Hexapoda</taxon>
        <taxon>Insecta</taxon>
        <taxon>Pterygota</taxon>
        <taxon>Neoptera</taxon>
        <taxon>Endopterygota</taxon>
        <taxon>Diptera</taxon>
        <taxon>Nematocera</taxon>
        <taxon>Culicoidea</taxon>
        <taxon>Culicidae</taxon>
        <taxon>Anophelinae</taxon>
        <taxon>Anopheles</taxon>
    </lineage>
</organism>
<dbReference type="Pfam" id="PF00102">
    <property type="entry name" value="Y_phosphatase"/>
    <property type="match status" value="1"/>
</dbReference>
<evidence type="ECO:0000313" key="9">
    <source>
        <dbReference type="EMBL" id="KFB37697.1"/>
    </source>
</evidence>
<keyword evidence="6" id="KW-1133">Transmembrane helix</keyword>
<dbReference type="OMA" id="VPLWTNY"/>
<dbReference type="Gene3D" id="3.90.190.10">
    <property type="entry name" value="Protein tyrosine phosphatase superfamily"/>
    <property type="match status" value="1"/>
</dbReference>
<protein>
    <recommendedName>
        <fullName evidence="2">protein-tyrosine-phosphatase</fullName>
        <ecNumber evidence="2">3.1.3.48</ecNumber>
    </recommendedName>
</protein>
<feature type="domain" description="Tyrosine specific protein phosphatases" evidence="8">
    <location>
        <begin position="389"/>
        <end position="463"/>
    </location>
</feature>
<dbReference type="InterPro" id="IPR050348">
    <property type="entry name" value="Protein-Tyr_Phosphatase"/>
</dbReference>
<dbReference type="PROSITE" id="PS50056">
    <property type="entry name" value="TYR_PHOSPHATASE_2"/>
    <property type="match status" value="1"/>
</dbReference>
<evidence type="ECO:0000256" key="6">
    <source>
        <dbReference type="SAM" id="Phobius"/>
    </source>
</evidence>
<dbReference type="InterPro" id="IPR029021">
    <property type="entry name" value="Prot-tyrosine_phosphatase-like"/>
</dbReference>
<evidence type="ECO:0000256" key="4">
    <source>
        <dbReference type="ARBA" id="ARBA00022912"/>
    </source>
</evidence>
<dbReference type="EnsemblMetazoa" id="ASIC005082-RA">
    <property type="protein sequence ID" value="ASIC005082-PA"/>
    <property type="gene ID" value="ASIC005082"/>
</dbReference>
<dbReference type="PANTHER" id="PTHR19134">
    <property type="entry name" value="RECEPTOR-TYPE TYROSINE-PROTEIN PHOSPHATASE"/>
    <property type="match status" value="1"/>
</dbReference>
<dbReference type="AlphaFoldDB" id="A0A084VIA3"/>
<keyword evidence="4" id="KW-0904">Protein phosphatase</keyword>
<dbReference type="VEuPathDB" id="VectorBase:ASIC005082"/>
<accession>A0A084VIA3</accession>
<dbReference type="FunFam" id="3.90.190.10:FF:000102">
    <property type="entry name" value="Receptor-type tyrosine-protein phosphatase"/>
    <property type="match status" value="1"/>
</dbReference>
<dbReference type="SUPFAM" id="SSF52799">
    <property type="entry name" value="(Phosphotyrosine protein) phosphatases II"/>
    <property type="match status" value="1"/>
</dbReference>
<dbReference type="SMART" id="SM00194">
    <property type="entry name" value="PTPc"/>
    <property type="match status" value="1"/>
</dbReference>
<dbReference type="Proteomes" id="UP000030765">
    <property type="component" value="Unassembled WGS sequence"/>
</dbReference>
<comment type="similarity">
    <text evidence="1">Belongs to the protein-tyrosine phosphatase family.</text>
</comment>
<evidence type="ECO:0000256" key="1">
    <source>
        <dbReference type="ARBA" id="ARBA00009580"/>
    </source>
</evidence>
<dbReference type="InterPro" id="IPR000387">
    <property type="entry name" value="Tyr_Pase_dom"/>
</dbReference>
<dbReference type="InterPro" id="IPR000242">
    <property type="entry name" value="PTP_cat"/>
</dbReference>
<evidence type="ECO:0000313" key="11">
    <source>
        <dbReference type="Proteomes" id="UP000030765"/>
    </source>
</evidence>
<dbReference type="EC" id="3.1.3.48" evidence="2"/>
<sequence length="542" mass="61797">MQVNMILRGDIQLSELSNPLYERLERAVLLVSEVCKEAPKPQIAAFTEVYQRLSDGFTWSQASTMECAGQYQTSSDGWGIFKRKPMNNTLIPLRYTIGEDQCGSPNFIKIICNGPLKPGTDYALIVRIILSTGFVDMDPVYFSTKSDLNLLIIVSAVLYTIFLISMVVCFVVRNNQRQLREAKQTDGVNEPVDISVAKFVESYERLVASNEYAVADEYEMIDDFSERFANGKMKVAAEKGAKNRYLNVLPFDFNRVLLNVEEETEGASDDYINASFIDGHKSQREYIATQGPMAETCYDFWRMVLQYEIESIVMLTQTVDHEKNKCSQYYPLANQTVEHGDIQVKCTEETKLTLYNKRLLMVSKGNQSKVVTHYHYPEWPDHSCPASPEDLMKFVMIVRSERKNKTIPLVVHCSAGVGRTGTFMALDILLQRIKREKKINVYATVKRLRRQRVKMVQTLEQYTFLYQCCLEYVNKPIKSSIINIAENGEVETNRQVVAATKRALNRMKAPLETSFKVLMSKVERKEQGEAKGTNSTAPNNSV</sequence>
<keyword evidence="6" id="KW-0472">Membrane</keyword>
<keyword evidence="11" id="KW-1185">Reference proteome</keyword>
<dbReference type="InterPro" id="IPR016130">
    <property type="entry name" value="Tyr_Pase_AS"/>
</dbReference>
<evidence type="ECO:0000313" key="10">
    <source>
        <dbReference type="EnsemblMetazoa" id="ASIC005082-PA"/>
    </source>
</evidence>
<dbReference type="STRING" id="74873.A0A084VIA3"/>
<dbReference type="OrthoDB" id="10253954at2759"/>
<reference evidence="10" key="2">
    <citation type="submission" date="2020-05" db="UniProtKB">
        <authorList>
            <consortium name="EnsemblMetazoa"/>
        </authorList>
    </citation>
    <scope>IDENTIFICATION</scope>
</reference>
<dbReference type="CDD" id="cd00047">
    <property type="entry name" value="PTPc"/>
    <property type="match status" value="1"/>
</dbReference>
<evidence type="ECO:0000256" key="2">
    <source>
        <dbReference type="ARBA" id="ARBA00013064"/>
    </source>
</evidence>
<dbReference type="PRINTS" id="PR00700">
    <property type="entry name" value="PRTYPHPHTASE"/>
</dbReference>
<dbReference type="GO" id="GO:0008045">
    <property type="term" value="P:motor neuron axon guidance"/>
    <property type="evidence" value="ECO:0007669"/>
    <property type="project" value="TreeGrafter"/>
</dbReference>
<proteinExistence type="inferred from homology"/>
<name>A0A084VIA3_ANOSI</name>
<dbReference type="EMBL" id="KE524854">
    <property type="protein sequence ID" value="KFB37697.1"/>
    <property type="molecule type" value="Genomic_DNA"/>
</dbReference>
<evidence type="ECO:0000259" key="7">
    <source>
        <dbReference type="PROSITE" id="PS50055"/>
    </source>
</evidence>
<reference evidence="9 11" key="1">
    <citation type="journal article" date="2014" name="BMC Genomics">
        <title>Genome sequence of Anopheles sinensis provides insight into genetics basis of mosquito competence for malaria parasites.</title>
        <authorList>
            <person name="Zhou D."/>
            <person name="Zhang D."/>
            <person name="Ding G."/>
            <person name="Shi L."/>
            <person name="Hou Q."/>
            <person name="Ye Y."/>
            <person name="Xu Y."/>
            <person name="Zhou H."/>
            <person name="Xiong C."/>
            <person name="Li S."/>
            <person name="Yu J."/>
            <person name="Hong S."/>
            <person name="Yu X."/>
            <person name="Zou P."/>
            <person name="Chen C."/>
            <person name="Chang X."/>
            <person name="Wang W."/>
            <person name="Lv Y."/>
            <person name="Sun Y."/>
            <person name="Ma L."/>
            <person name="Shen B."/>
            <person name="Zhu C."/>
        </authorList>
    </citation>
    <scope>NUCLEOTIDE SEQUENCE [LARGE SCALE GENOMIC DNA]</scope>
</reference>
<keyword evidence="6" id="KW-0812">Transmembrane</keyword>
<feature type="transmembrane region" description="Helical" evidence="6">
    <location>
        <begin position="148"/>
        <end position="172"/>
    </location>
</feature>
<dbReference type="EMBL" id="ATLV01013341">
    <property type="status" value="NOT_ANNOTATED_CDS"/>
    <property type="molecule type" value="Genomic_DNA"/>
</dbReference>
<keyword evidence="3" id="KW-0378">Hydrolase</keyword>
<dbReference type="VEuPathDB" id="VectorBase:ASIS017674"/>
<dbReference type="PROSITE" id="PS50055">
    <property type="entry name" value="TYR_PHOSPHATASE_PTP"/>
    <property type="match status" value="1"/>
</dbReference>